<comment type="caution">
    <text evidence="13">The sequence shown here is derived from an EMBL/GenBank/DDBJ whole genome shotgun (WGS) entry which is preliminary data.</text>
</comment>
<feature type="binding site" evidence="9">
    <location>
        <position position="220"/>
    </location>
    <ligand>
        <name>1-deoxy-D-xylulose 5-phosphate</name>
        <dbReference type="ChEBI" id="CHEBI:57792"/>
    </ligand>
</feature>
<feature type="binding site" evidence="9">
    <location>
        <position position="207"/>
    </location>
    <ligand>
        <name>NADPH</name>
        <dbReference type="ChEBI" id="CHEBI:57783"/>
    </ligand>
</feature>
<evidence type="ECO:0000256" key="7">
    <source>
        <dbReference type="ARBA" id="ARBA00023229"/>
    </source>
</evidence>
<dbReference type="Pfam" id="PF13288">
    <property type="entry name" value="DXPR_C"/>
    <property type="match status" value="1"/>
</dbReference>
<dbReference type="Pfam" id="PF08436">
    <property type="entry name" value="DXP_redisom_C"/>
    <property type="match status" value="1"/>
</dbReference>
<evidence type="ECO:0000259" key="12">
    <source>
        <dbReference type="Pfam" id="PF13288"/>
    </source>
</evidence>
<feature type="binding site" evidence="9">
    <location>
        <position position="219"/>
    </location>
    <ligand>
        <name>1-deoxy-D-xylulose 5-phosphate</name>
        <dbReference type="ChEBI" id="CHEBI:57792"/>
    </ligand>
</feature>
<dbReference type="EMBL" id="JBHSCR010000004">
    <property type="protein sequence ID" value="MFC4347668.1"/>
    <property type="molecule type" value="Genomic_DNA"/>
</dbReference>
<comment type="similarity">
    <text evidence="2 9">Belongs to the DXR family.</text>
</comment>
<accession>A0ABV8UB14</accession>
<keyword evidence="6 9" id="KW-0464">Manganese</keyword>
<dbReference type="Pfam" id="PF02670">
    <property type="entry name" value="DXP_reductoisom"/>
    <property type="match status" value="1"/>
</dbReference>
<comment type="catalytic activity">
    <reaction evidence="8">
        <text>2-C-methyl-D-erythritol 4-phosphate + NADP(+) = 1-deoxy-D-xylulose 5-phosphate + NADPH + H(+)</text>
        <dbReference type="Rhea" id="RHEA:13717"/>
        <dbReference type="ChEBI" id="CHEBI:15378"/>
        <dbReference type="ChEBI" id="CHEBI:57783"/>
        <dbReference type="ChEBI" id="CHEBI:57792"/>
        <dbReference type="ChEBI" id="CHEBI:58262"/>
        <dbReference type="ChEBI" id="CHEBI:58349"/>
        <dbReference type="EC" id="1.1.1.267"/>
    </reaction>
    <physiologicalReaction direction="right-to-left" evidence="8">
        <dbReference type="Rhea" id="RHEA:13719"/>
    </physiologicalReaction>
</comment>
<feature type="binding site" evidence="9">
    <location>
        <position position="16"/>
    </location>
    <ligand>
        <name>NADPH</name>
        <dbReference type="ChEBI" id="CHEBI:57783"/>
    </ligand>
</feature>
<keyword evidence="3 9" id="KW-0479">Metal-binding</keyword>
<feature type="binding site" evidence="9">
    <location>
        <position position="126"/>
    </location>
    <ligand>
        <name>NADPH</name>
        <dbReference type="ChEBI" id="CHEBI:57783"/>
    </ligand>
</feature>
<feature type="binding site" evidence="9">
    <location>
        <position position="18"/>
    </location>
    <ligand>
        <name>NADPH</name>
        <dbReference type="ChEBI" id="CHEBI:57783"/>
    </ligand>
</feature>
<feature type="binding site" evidence="9">
    <location>
        <position position="15"/>
    </location>
    <ligand>
        <name>NADPH</name>
        <dbReference type="ChEBI" id="CHEBI:57783"/>
    </ligand>
</feature>
<evidence type="ECO:0000256" key="2">
    <source>
        <dbReference type="ARBA" id="ARBA00006825"/>
    </source>
</evidence>
<dbReference type="SUPFAM" id="SSF55347">
    <property type="entry name" value="Glyceraldehyde-3-phosphate dehydrogenase-like, C-terminal domain"/>
    <property type="match status" value="1"/>
</dbReference>
<feature type="binding site" evidence="9">
    <location>
        <position position="178"/>
    </location>
    <ligand>
        <name>1-deoxy-D-xylulose 5-phosphate</name>
        <dbReference type="ChEBI" id="CHEBI:57792"/>
    </ligand>
</feature>
<dbReference type="NCBIfam" id="NF009114">
    <property type="entry name" value="PRK12464.1"/>
    <property type="match status" value="1"/>
</dbReference>
<feature type="binding site" evidence="9">
    <location>
        <position position="223"/>
    </location>
    <ligand>
        <name>1-deoxy-D-xylulose 5-phosphate</name>
        <dbReference type="ChEBI" id="CHEBI:57792"/>
    </ligand>
</feature>
<feature type="domain" description="1-deoxy-D-xylulose 5-phosphate reductoisomerase N-terminal" evidence="10">
    <location>
        <begin position="9"/>
        <end position="134"/>
    </location>
</feature>
<keyword evidence="9" id="KW-0460">Magnesium</keyword>
<feature type="binding site" evidence="9">
    <location>
        <position position="128"/>
    </location>
    <ligand>
        <name>NADPH</name>
        <dbReference type="ChEBI" id="CHEBI:57783"/>
    </ligand>
</feature>
<dbReference type="PANTHER" id="PTHR30525:SF0">
    <property type="entry name" value="1-DEOXY-D-XYLULOSE 5-PHOSPHATE REDUCTOISOMERASE, CHLOROPLASTIC"/>
    <property type="match status" value="1"/>
</dbReference>
<dbReference type="EC" id="1.1.1.267" evidence="9"/>
<feature type="domain" description="DXP reductoisomerase C-terminal" evidence="12">
    <location>
        <begin position="263"/>
        <end position="379"/>
    </location>
</feature>
<dbReference type="Proteomes" id="UP001595776">
    <property type="component" value="Unassembled WGS sequence"/>
</dbReference>
<dbReference type="HAMAP" id="MF_00183">
    <property type="entry name" value="DXP_reductoisom"/>
    <property type="match status" value="1"/>
</dbReference>
<comment type="pathway">
    <text evidence="1 9">Isoprenoid biosynthesis; isopentenyl diphosphate biosynthesis via DXP pathway; isopentenyl diphosphate from 1-deoxy-D-xylulose 5-phosphate: step 1/6.</text>
</comment>
<comment type="cofactor">
    <cofactor evidence="9">
        <name>Mg(2+)</name>
        <dbReference type="ChEBI" id="CHEBI:18420"/>
    </cofactor>
    <cofactor evidence="9">
        <name>Mn(2+)</name>
        <dbReference type="ChEBI" id="CHEBI:29035"/>
    </cofactor>
</comment>
<sequence length="390" mass="41111">MVDTIQKSVTVLGATGSVGQSTLDLISRNRNKFNVLALTAYSRVEELAKAAISFNAQLAVIGDESKLGTLKALLAGTGVEAAAGDEALIEAAARPSDIVMAAIVGAAGLRPTMAAVRRGATVALANKECLVCAGDLLMAEVAEHGATLLPVDSEHNAIYQVFDFGAAKAVDRLILTASGGPFLGRSRHDLLDVTPAQAVAHPNWDMGAKISVDSATMMNKGLEVIEAFHLFPVSKDQIEVLVHPQSVIHSMVEYQDGSVLAQLGSPDMRTPIAYSLAWPERMEAPVKRLSLAEIGSLTFQAPDYEAFRCLALAKEALDAGGAAPAVLNAANEVAVGGFLSGQIGFMDIPALVEETLAQIDMKAPQSLTNVFEIDQEARRLAGLQLESRKK</sequence>
<evidence type="ECO:0000256" key="6">
    <source>
        <dbReference type="ARBA" id="ARBA00023211"/>
    </source>
</evidence>
<feature type="binding site" evidence="9">
    <location>
        <position position="152"/>
    </location>
    <ligand>
        <name>Mn(2+)</name>
        <dbReference type="ChEBI" id="CHEBI:29035"/>
    </ligand>
</feature>
<dbReference type="RefSeq" id="WP_068149317.1">
    <property type="nucleotide sequence ID" value="NZ_JBHSCR010000004.1"/>
</dbReference>
<keyword evidence="5 9" id="KW-0560">Oxidoreductase</keyword>
<evidence type="ECO:0000256" key="5">
    <source>
        <dbReference type="ARBA" id="ARBA00023002"/>
    </source>
</evidence>
<comment type="function">
    <text evidence="9">Catalyzes the NADPH-dependent rearrangement and reduction of 1-deoxy-D-xylulose-5-phosphate (DXP) to 2-C-methyl-D-erythritol 4-phosphate (MEP).</text>
</comment>
<evidence type="ECO:0000256" key="8">
    <source>
        <dbReference type="ARBA" id="ARBA00048543"/>
    </source>
</evidence>
<dbReference type="InterPro" id="IPR026877">
    <property type="entry name" value="DXPR_C"/>
</dbReference>
<name>A0ABV8UB14_9PROT</name>
<gene>
    <name evidence="9" type="primary">dxr</name>
    <name evidence="13" type="ORF">ACFO5Q_07390</name>
</gene>
<proteinExistence type="inferred from homology"/>
<evidence type="ECO:0000256" key="4">
    <source>
        <dbReference type="ARBA" id="ARBA00022857"/>
    </source>
</evidence>
<dbReference type="InterPro" id="IPR013644">
    <property type="entry name" value="DXP_reductoisomerase_C"/>
</dbReference>
<feature type="binding site" evidence="9">
    <location>
        <position position="223"/>
    </location>
    <ligand>
        <name>Mn(2+)</name>
        <dbReference type="ChEBI" id="CHEBI:29035"/>
    </ligand>
</feature>
<feature type="binding site" evidence="9">
    <location>
        <position position="17"/>
    </location>
    <ligand>
        <name>NADPH</name>
        <dbReference type="ChEBI" id="CHEBI:57783"/>
    </ligand>
</feature>
<comment type="caution">
    <text evidence="9">Lacks conserved residue(s) required for the propagation of feature annotation.</text>
</comment>
<feature type="binding site" evidence="9">
    <location>
        <position position="201"/>
    </location>
    <ligand>
        <name>1-deoxy-D-xylulose 5-phosphate</name>
        <dbReference type="ChEBI" id="CHEBI:57792"/>
    </ligand>
</feature>
<organism evidence="13 14">
    <name type="scientific">Kordiimonas lipolytica</name>
    <dbReference type="NCBI Taxonomy" id="1662421"/>
    <lineage>
        <taxon>Bacteria</taxon>
        <taxon>Pseudomonadati</taxon>
        <taxon>Pseudomonadota</taxon>
        <taxon>Alphaproteobacteria</taxon>
        <taxon>Kordiimonadales</taxon>
        <taxon>Kordiimonadaceae</taxon>
        <taxon>Kordiimonas</taxon>
    </lineage>
</organism>
<dbReference type="NCBIfam" id="TIGR00243">
    <property type="entry name" value="Dxr"/>
    <property type="match status" value="1"/>
</dbReference>
<feature type="binding site" evidence="9">
    <location>
        <position position="154"/>
    </location>
    <ligand>
        <name>Mn(2+)</name>
        <dbReference type="ChEBI" id="CHEBI:29035"/>
    </ligand>
</feature>
<evidence type="ECO:0000313" key="14">
    <source>
        <dbReference type="Proteomes" id="UP001595776"/>
    </source>
</evidence>
<feature type="binding site" evidence="9">
    <location>
        <position position="127"/>
    </location>
    <ligand>
        <name>1-deoxy-D-xylulose 5-phosphate</name>
        <dbReference type="ChEBI" id="CHEBI:57792"/>
    </ligand>
</feature>
<dbReference type="PANTHER" id="PTHR30525">
    <property type="entry name" value="1-DEOXY-D-XYLULOSE 5-PHOSPHATE REDUCTOISOMERASE"/>
    <property type="match status" value="1"/>
</dbReference>
<protein>
    <recommendedName>
        <fullName evidence="9">1-deoxy-D-xylulose 5-phosphate reductoisomerase</fullName>
        <shortName evidence="9">DXP reductoisomerase</shortName>
        <ecNumber evidence="9">1.1.1.267</ecNumber>
    </recommendedName>
    <alternativeName>
        <fullName evidence="9">1-deoxyxylulose-5-phosphate reductoisomerase</fullName>
    </alternativeName>
    <alternativeName>
        <fullName evidence="9">2-C-methyl-D-erythritol 4-phosphate synthase</fullName>
    </alternativeName>
</protein>
<feature type="domain" description="1-deoxy-D-xylulose 5-phosphate reductoisomerase C-terminal" evidence="11">
    <location>
        <begin position="148"/>
        <end position="231"/>
    </location>
</feature>
<keyword evidence="4 9" id="KW-0521">NADP</keyword>
<evidence type="ECO:0000313" key="13">
    <source>
        <dbReference type="EMBL" id="MFC4347668.1"/>
    </source>
</evidence>
<dbReference type="SUPFAM" id="SSF69055">
    <property type="entry name" value="1-deoxy-D-xylulose-5-phosphate reductoisomerase, C-terminal domain"/>
    <property type="match status" value="1"/>
</dbReference>
<evidence type="ECO:0000256" key="9">
    <source>
        <dbReference type="HAMAP-Rule" id="MF_00183"/>
    </source>
</evidence>
<feature type="binding site" evidence="9">
    <location>
        <position position="153"/>
    </location>
    <ligand>
        <name>1-deoxy-D-xylulose 5-phosphate</name>
        <dbReference type="ChEBI" id="CHEBI:57792"/>
    </ligand>
</feature>
<dbReference type="SUPFAM" id="SSF51735">
    <property type="entry name" value="NAD(P)-binding Rossmann-fold domains"/>
    <property type="match status" value="1"/>
</dbReference>
<dbReference type="Gene3D" id="3.40.50.720">
    <property type="entry name" value="NAD(P)-binding Rossmann-like Domain"/>
    <property type="match status" value="1"/>
</dbReference>
<dbReference type="InterPro" id="IPR013512">
    <property type="entry name" value="DXP_reductoisomerase_N"/>
</dbReference>
<evidence type="ECO:0000259" key="10">
    <source>
        <dbReference type="Pfam" id="PF02670"/>
    </source>
</evidence>
<dbReference type="InterPro" id="IPR036291">
    <property type="entry name" value="NAD(P)-bd_dom_sf"/>
</dbReference>
<dbReference type="Gene3D" id="1.10.1740.10">
    <property type="match status" value="1"/>
</dbReference>
<reference evidence="14" key="1">
    <citation type="journal article" date="2019" name="Int. J. Syst. Evol. Microbiol.">
        <title>The Global Catalogue of Microorganisms (GCM) 10K type strain sequencing project: providing services to taxonomists for standard genome sequencing and annotation.</title>
        <authorList>
            <consortium name="The Broad Institute Genomics Platform"/>
            <consortium name="The Broad Institute Genome Sequencing Center for Infectious Disease"/>
            <person name="Wu L."/>
            <person name="Ma J."/>
        </authorList>
    </citation>
    <scope>NUCLEOTIDE SEQUENCE [LARGE SCALE GENOMIC DNA]</scope>
    <source>
        <strain evidence="14">CGMCC 1.15304</strain>
    </source>
</reference>
<feature type="binding site" evidence="9">
    <location>
        <position position="154"/>
    </location>
    <ligand>
        <name>1-deoxy-D-xylulose 5-phosphate</name>
        <dbReference type="ChEBI" id="CHEBI:57792"/>
    </ligand>
</feature>
<dbReference type="InterPro" id="IPR036169">
    <property type="entry name" value="DXPR_C_sf"/>
</dbReference>
<keyword evidence="14" id="KW-1185">Reference proteome</keyword>
<feature type="binding site" evidence="9">
    <location>
        <position position="214"/>
    </location>
    <ligand>
        <name>1-deoxy-D-xylulose 5-phosphate</name>
        <dbReference type="ChEBI" id="CHEBI:57792"/>
    </ligand>
</feature>
<evidence type="ECO:0000256" key="3">
    <source>
        <dbReference type="ARBA" id="ARBA00022723"/>
    </source>
</evidence>
<dbReference type="PIRSF" id="PIRSF006205">
    <property type="entry name" value="Dxp_reductismrs"/>
    <property type="match status" value="1"/>
</dbReference>
<evidence type="ECO:0000259" key="11">
    <source>
        <dbReference type="Pfam" id="PF08436"/>
    </source>
</evidence>
<dbReference type="GO" id="GO:0030604">
    <property type="term" value="F:1-deoxy-D-xylulose-5-phosphate reductoisomerase activity"/>
    <property type="evidence" value="ECO:0007669"/>
    <property type="project" value="UniProtKB-EC"/>
</dbReference>
<keyword evidence="7 9" id="KW-0414">Isoprene biosynthesis</keyword>
<evidence type="ECO:0000256" key="1">
    <source>
        <dbReference type="ARBA" id="ARBA00005094"/>
    </source>
</evidence>
<dbReference type="InterPro" id="IPR003821">
    <property type="entry name" value="DXP_reductoisomerase"/>
</dbReference>